<comment type="caution">
    <text evidence="12">The sequence shown here is derived from an EMBL/GenBank/DDBJ whole genome shotgun (WGS) entry which is preliminary data.</text>
</comment>
<dbReference type="GO" id="GO:0005789">
    <property type="term" value="C:endoplasmic reticulum membrane"/>
    <property type="evidence" value="ECO:0007669"/>
    <property type="project" value="UniProtKB-SubCell"/>
</dbReference>
<evidence type="ECO:0000256" key="10">
    <source>
        <dbReference type="RuleBase" id="RU000461"/>
    </source>
</evidence>
<dbReference type="PROSITE" id="PS00086">
    <property type="entry name" value="CYTOCHROME_P450"/>
    <property type="match status" value="1"/>
</dbReference>
<dbReference type="PANTHER" id="PTHR24291">
    <property type="entry name" value="CYTOCHROME P450 FAMILY 4"/>
    <property type="match status" value="1"/>
</dbReference>
<keyword evidence="4 9" id="KW-0349">Heme</keyword>
<comment type="cofactor">
    <cofactor evidence="1 9">
        <name>heme</name>
        <dbReference type="ChEBI" id="CHEBI:30413"/>
    </cofactor>
</comment>
<evidence type="ECO:0000313" key="12">
    <source>
        <dbReference type="EMBL" id="OQR71774.1"/>
    </source>
</evidence>
<evidence type="ECO:0000256" key="8">
    <source>
        <dbReference type="ARBA" id="ARBA00023136"/>
    </source>
</evidence>
<dbReference type="Pfam" id="PF00067">
    <property type="entry name" value="p450"/>
    <property type="match status" value="1"/>
</dbReference>
<dbReference type="InterPro" id="IPR036396">
    <property type="entry name" value="Cyt_P450_sf"/>
</dbReference>
<reference evidence="12 13" key="1">
    <citation type="journal article" date="2017" name="Gigascience">
        <title>Draft genome of the honey bee ectoparasitic mite, Tropilaelaps mercedesae, is shaped by the parasitic life history.</title>
        <authorList>
            <person name="Dong X."/>
            <person name="Armstrong S.D."/>
            <person name="Xia D."/>
            <person name="Makepeace B.L."/>
            <person name="Darby A.C."/>
            <person name="Kadowaki T."/>
        </authorList>
    </citation>
    <scope>NUCLEOTIDE SEQUENCE [LARGE SCALE GENOMIC DNA]</scope>
    <source>
        <strain evidence="12">Wuxi-XJTLU</strain>
    </source>
</reference>
<keyword evidence="7 10" id="KW-0503">Monooxygenase</keyword>
<evidence type="ECO:0000256" key="9">
    <source>
        <dbReference type="PIRSR" id="PIRSR602401-1"/>
    </source>
</evidence>
<keyword evidence="11" id="KW-0812">Transmembrane</keyword>
<dbReference type="InParanoid" id="A0A1V9XE13"/>
<dbReference type="PRINTS" id="PR00385">
    <property type="entry name" value="P450"/>
</dbReference>
<dbReference type="SUPFAM" id="SSF48264">
    <property type="entry name" value="Cytochrome P450"/>
    <property type="match status" value="1"/>
</dbReference>
<evidence type="ECO:0000256" key="7">
    <source>
        <dbReference type="ARBA" id="ARBA00023033"/>
    </source>
</evidence>
<keyword evidence="13" id="KW-1185">Reference proteome</keyword>
<dbReference type="InterPro" id="IPR001128">
    <property type="entry name" value="Cyt_P450"/>
</dbReference>
<dbReference type="PANTHER" id="PTHR24291:SF189">
    <property type="entry name" value="CYTOCHROME P450 4C3-RELATED"/>
    <property type="match status" value="1"/>
</dbReference>
<keyword evidence="6 9" id="KW-0408">Iron</keyword>
<dbReference type="GO" id="GO:0016705">
    <property type="term" value="F:oxidoreductase activity, acting on paired donors, with incorporation or reduction of molecular oxygen"/>
    <property type="evidence" value="ECO:0007669"/>
    <property type="project" value="InterPro"/>
</dbReference>
<dbReference type="Proteomes" id="UP000192247">
    <property type="component" value="Unassembled WGS sequence"/>
</dbReference>
<dbReference type="EMBL" id="MNPL01013593">
    <property type="protein sequence ID" value="OQR71774.1"/>
    <property type="molecule type" value="Genomic_DNA"/>
</dbReference>
<protein>
    <submittedName>
        <fullName evidence="12">Cytochrome P450 4V2-like</fullName>
    </submittedName>
</protein>
<name>A0A1V9XE13_9ACAR</name>
<evidence type="ECO:0000256" key="3">
    <source>
        <dbReference type="ARBA" id="ARBA00010617"/>
    </source>
</evidence>
<dbReference type="GO" id="GO:0005506">
    <property type="term" value="F:iron ion binding"/>
    <property type="evidence" value="ECO:0007669"/>
    <property type="project" value="InterPro"/>
</dbReference>
<dbReference type="Gene3D" id="1.10.630.10">
    <property type="entry name" value="Cytochrome P450"/>
    <property type="match status" value="1"/>
</dbReference>
<dbReference type="OrthoDB" id="1470350at2759"/>
<dbReference type="GO" id="GO:0004497">
    <property type="term" value="F:monooxygenase activity"/>
    <property type="evidence" value="ECO:0007669"/>
    <property type="project" value="UniProtKB-KW"/>
</dbReference>
<keyword evidence="8 11" id="KW-0472">Membrane</keyword>
<evidence type="ECO:0000256" key="2">
    <source>
        <dbReference type="ARBA" id="ARBA00004586"/>
    </source>
</evidence>
<dbReference type="GO" id="GO:0020037">
    <property type="term" value="F:heme binding"/>
    <property type="evidence" value="ECO:0007669"/>
    <property type="project" value="InterPro"/>
</dbReference>
<proteinExistence type="inferred from homology"/>
<keyword evidence="11" id="KW-1133">Transmembrane helix</keyword>
<dbReference type="AlphaFoldDB" id="A0A1V9XE13"/>
<dbReference type="InterPro" id="IPR002401">
    <property type="entry name" value="Cyt_P450_E_grp-I"/>
</dbReference>
<keyword evidence="5" id="KW-0256">Endoplasmic reticulum</keyword>
<dbReference type="InterPro" id="IPR017972">
    <property type="entry name" value="Cyt_P450_CS"/>
</dbReference>
<evidence type="ECO:0000256" key="5">
    <source>
        <dbReference type="ARBA" id="ARBA00022824"/>
    </source>
</evidence>
<comment type="subcellular location">
    <subcellularLocation>
        <location evidence="2">Endoplasmic reticulum membrane</location>
    </subcellularLocation>
</comment>
<gene>
    <name evidence="12" type="ORF">BIW11_01436</name>
</gene>
<evidence type="ECO:0000313" key="13">
    <source>
        <dbReference type="Proteomes" id="UP000192247"/>
    </source>
</evidence>
<dbReference type="InterPro" id="IPR050196">
    <property type="entry name" value="Cytochrome_P450_Monoox"/>
</dbReference>
<comment type="similarity">
    <text evidence="3 10">Belongs to the cytochrome P450 family.</text>
</comment>
<feature type="binding site" description="axial binding residue" evidence="9">
    <location>
        <position position="471"/>
    </location>
    <ligand>
        <name>heme</name>
        <dbReference type="ChEBI" id="CHEBI:30413"/>
    </ligand>
    <ligandPart>
        <name>Fe</name>
        <dbReference type="ChEBI" id="CHEBI:18248"/>
    </ligandPart>
</feature>
<evidence type="ECO:0000256" key="1">
    <source>
        <dbReference type="ARBA" id="ARBA00001971"/>
    </source>
</evidence>
<accession>A0A1V9XE13</accession>
<evidence type="ECO:0000256" key="11">
    <source>
        <dbReference type="SAM" id="Phobius"/>
    </source>
</evidence>
<organism evidence="12 13">
    <name type="scientific">Tropilaelaps mercedesae</name>
    <dbReference type="NCBI Taxonomy" id="418985"/>
    <lineage>
        <taxon>Eukaryota</taxon>
        <taxon>Metazoa</taxon>
        <taxon>Ecdysozoa</taxon>
        <taxon>Arthropoda</taxon>
        <taxon>Chelicerata</taxon>
        <taxon>Arachnida</taxon>
        <taxon>Acari</taxon>
        <taxon>Parasitiformes</taxon>
        <taxon>Mesostigmata</taxon>
        <taxon>Gamasina</taxon>
        <taxon>Dermanyssoidea</taxon>
        <taxon>Laelapidae</taxon>
        <taxon>Tropilaelaps</taxon>
    </lineage>
</organism>
<dbReference type="PRINTS" id="PR00463">
    <property type="entry name" value="EP450I"/>
</dbReference>
<dbReference type="CDD" id="cd20628">
    <property type="entry name" value="CYP4"/>
    <property type="match status" value="1"/>
</dbReference>
<keyword evidence="9 10" id="KW-0479">Metal-binding</keyword>
<sequence length="524" mass="59990">MDTLWSLGEFAKSVVTASAVFVIAAAGFVRLKQLPFYRKLMAFPHVPEAVPLVVHLVRHVALLWREHQSGIPYGVHFFREIARVIKRFRKEGCFTIFIGTVPNLMIYRADHIEKVLSSTVNITKGTYYSFLHPWLGLGLLTSTGSKWKTRRKLLTPAFHFRILDEFATVMNEQAKIFVGRMGAKSPTEDIVPYVTAVTLDIVCETVMGVRMKSQTTGNGRKYLNSLKALGHRLLDRIQSPSQWIEFLYRFTQASRDNARDLKELHSFTEKLINERKAELQAEPDKLEEMAATEGGIRKSTKPFLDLLLIEHMKRKTMSITDIREEVDTFLFEGHDTTSMGITWAIYLLGLHSDVQKKIQKEIDDIFHGDTEAKVTAEHIKKMKYLEIAVKETQRLFPPVPVISRTVTKEFKLDGKAVPVGTQVICHIWELHKDPDVFPDPFKFDPDRFLPENSTGRSPFAFVPFSGGPRNCIGQRFALLEEKILLVHLLRKYNLKSFDPLEKINITVEMVLLPKSPIRVQCTPR</sequence>
<feature type="transmembrane region" description="Helical" evidence="11">
    <location>
        <begin position="12"/>
        <end position="31"/>
    </location>
</feature>
<evidence type="ECO:0000256" key="6">
    <source>
        <dbReference type="ARBA" id="ARBA00023004"/>
    </source>
</evidence>
<evidence type="ECO:0000256" key="4">
    <source>
        <dbReference type="ARBA" id="ARBA00022617"/>
    </source>
</evidence>
<dbReference type="STRING" id="418985.A0A1V9XE13"/>
<keyword evidence="10" id="KW-0560">Oxidoreductase</keyword>